<evidence type="ECO:0000313" key="2">
    <source>
        <dbReference type="Proteomes" id="UP000240424"/>
    </source>
</evidence>
<dbReference type="Proteomes" id="UP000240424">
    <property type="component" value="Unassembled WGS sequence"/>
</dbReference>
<dbReference type="InterPro" id="IPR007263">
    <property type="entry name" value="DCC1-like"/>
</dbReference>
<dbReference type="RefSeq" id="WP_077078857.1">
    <property type="nucleotide sequence ID" value="NZ_FUEZ01000004.1"/>
</dbReference>
<dbReference type="GO" id="GO:0015035">
    <property type="term" value="F:protein-disulfide reductase activity"/>
    <property type="evidence" value="ECO:0007669"/>
    <property type="project" value="InterPro"/>
</dbReference>
<sequence>MPGILAFDGRCGMCTRAVNRLARWDRTGQLRIEPFQTPAIAELLRSTDGRFSESAWWLDSSGEIFAGALAMNAALSAALGTRLPLWIYRIPGVGWLQNVVYRWVATHRYHFRGVTPLCEAQPERCA</sequence>
<dbReference type="OrthoDB" id="9813713at2"/>
<dbReference type="Pfam" id="PF04134">
    <property type="entry name" value="DCC1-like"/>
    <property type="match status" value="1"/>
</dbReference>
<keyword evidence="2" id="KW-1185">Reference proteome</keyword>
<name>A0A2U3P8B2_9MYCO</name>
<proteinExistence type="predicted"/>
<dbReference type="EMBL" id="FUEZ01000004">
    <property type="protein sequence ID" value="SPM39971.1"/>
    <property type="molecule type" value="Genomic_DNA"/>
</dbReference>
<accession>A0A2U3P8B2</accession>
<evidence type="ECO:0000313" key="1">
    <source>
        <dbReference type="EMBL" id="SPM39971.1"/>
    </source>
</evidence>
<organism evidence="1 2">
    <name type="scientific">Mycobacterium numidiamassiliense</name>
    <dbReference type="NCBI Taxonomy" id="1841861"/>
    <lineage>
        <taxon>Bacteria</taxon>
        <taxon>Bacillati</taxon>
        <taxon>Actinomycetota</taxon>
        <taxon>Actinomycetes</taxon>
        <taxon>Mycobacteriales</taxon>
        <taxon>Mycobacteriaceae</taxon>
        <taxon>Mycobacterium</taxon>
    </lineage>
</organism>
<reference evidence="1 2" key="1">
    <citation type="submission" date="2017-01" db="EMBL/GenBank/DDBJ databases">
        <authorList>
            <consortium name="Urmite Genomes"/>
        </authorList>
    </citation>
    <scope>NUCLEOTIDE SEQUENCE [LARGE SCALE GENOMIC DNA]</scope>
    <source>
        <strain evidence="1 2">AB215</strain>
    </source>
</reference>
<gene>
    <name evidence="1" type="ORF">MNAB215_2165</name>
</gene>
<dbReference type="AlphaFoldDB" id="A0A2U3P8B2"/>
<protein>
    <submittedName>
        <fullName evidence="1">Predicted thiol-disulfide oxidoreductase YuxK, DCC family</fullName>
    </submittedName>
</protein>
<dbReference type="STRING" id="1841861.GCA_900157365_00482"/>